<dbReference type="PROSITE" id="PS00943">
    <property type="entry name" value="UBIA"/>
    <property type="match status" value="1"/>
</dbReference>
<dbReference type="FunFam" id="1.20.120.1780:FF:000001">
    <property type="entry name" value="4-hydroxybenzoate octaprenyltransferase"/>
    <property type="match status" value="1"/>
</dbReference>
<comment type="caution">
    <text evidence="10">The sequence shown here is derived from an EMBL/GenBank/DDBJ whole genome shotgun (WGS) entry which is preliminary data.</text>
</comment>
<keyword evidence="11" id="KW-1185">Reference proteome</keyword>
<dbReference type="GO" id="GO:0006744">
    <property type="term" value="P:ubiquinone biosynthetic process"/>
    <property type="evidence" value="ECO:0007669"/>
    <property type="project" value="TreeGrafter"/>
</dbReference>
<sequence>MSVEPYLELIRLRKPAGFALFLWPSVWGIGMAAYANKTPLDVVFVLLLKAVAGAFIIRGAACTVNDIFDRDFDAAVERTRNRPLASGRVSVPAATIYLFIQYAAGVAFFTTYNDPLVFWVSVVDLIPLLAIYPLIKRVSYWPQAWLAISMNILFAQSWFQIDNTFPGYSNVVYLMTLGGCLYVCLSPIYSASRRADEIWDGQSNSWTLMYDTVYGCQDRKDDVEVGIYSTSLLFGKWVWEITAALDVAIVVCLALAGMSNGHGLPYFVVSVGGAAVQMMYQLNVLDVDSPESCWDNFKQNAFYLGPLILVGIMMDYTLAIWKL</sequence>
<dbReference type="CDD" id="cd13959">
    <property type="entry name" value="PT_UbiA_COQ2"/>
    <property type="match status" value="1"/>
</dbReference>
<dbReference type="PANTHER" id="PTHR11048">
    <property type="entry name" value="PRENYLTRANSFERASES"/>
    <property type="match status" value="1"/>
</dbReference>
<evidence type="ECO:0000256" key="3">
    <source>
        <dbReference type="ARBA" id="ARBA00005179"/>
    </source>
</evidence>
<dbReference type="EMBL" id="JAEVFJ010000057">
    <property type="protein sequence ID" value="KAH8079058.1"/>
    <property type="molecule type" value="Genomic_DNA"/>
</dbReference>
<gene>
    <name evidence="10" type="ORF">BXZ70DRAFT_650976</name>
</gene>
<evidence type="ECO:0000256" key="6">
    <source>
        <dbReference type="ARBA" id="ARBA00022692"/>
    </source>
</evidence>
<feature type="transmembrane region" description="Helical" evidence="9">
    <location>
        <begin position="16"/>
        <end position="36"/>
    </location>
</feature>
<keyword evidence="5" id="KW-0808">Transferase</keyword>
<feature type="transmembrane region" description="Helical" evidence="9">
    <location>
        <begin position="301"/>
        <end position="321"/>
    </location>
</feature>
<dbReference type="AlphaFoldDB" id="A0A8K0XKL0"/>
<dbReference type="GO" id="GO:0008412">
    <property type="term" value="F:4-hydroxybenzoate polyprenyltransferase activity"/>
    <property type="evidence" value="ECO:0007669"/>
    <property type="project" value="TreeGrafter"/>
</dbReference>
<dbReference type="Pfam" id="PF01040">
    <property type="entry name" value="UbiA"/>
    <property type="match status" value="2"/>
</dbReference>
<evidence type="ECO:0000256" key="7">
    <source>
        <dbReference type="ARBA" id="ARBA00022989"/>
    </source>
</evidence>
<evidence type="ECO:0000256" key="8">
    <source>
        <dbReference type="ARBA" id="ARBA00023136"/>
    </source>
</evidence>
<protein>
    <submittedName>
        <fullName evidence="10">UbiA prenyltransferase</fullName>
    </submittedName>
</protein>
<comment type="pathway">
    <text evidence="3">Secondary metabolite biosynthesis.</text>
</comment>
<feature type="transmembrane region" description="Helical" evidence="9">
    <location>
        <begin position="42"/>
        <end position="68"/>
    </location>
</feature>
<evidence type="ECO:0000313" key="11">
    <source>
        <dbReference type="Proteomes" id="UP000813824"/>
    </source>
</evidence>
<dbReference type="FunFam" id="1.10.357.140:FF:000008">
    <property type="entry name" value="4-hydroxybenzoate octaprenyltransferase"/>
    <property type="match status" value="1"/>
</dbReference>
<dbReference type="InterPro" id="IPR039653">
    <property type="entry name" value="Prenyltransferase"/>
</dbReference>
<dbReference type="InterPro" id="IPR000537">
    <property type="entry name" value="UbiA_prenyltransferase"/>
</dbReference>
<dbReference type="PANTHER" id="PTHR11048:SF28">
    <property type="entry name" value="4-HYDROXYBENZOATE POLYPRENYLTRANSFERASE, MITOCHONDRIAL"/>
    <property type="match status" value="1"/>
</dbReference>
<accession>A0A8K0XKL0</accession>
<keyword evidence="7 9" id="KW-1133">Transmembrane helix</keyword>
<evidence type="ECO:0000256" key="2">
    <source>
        <dbReference type="ARBA" id="ARBA00004141"/>
    </source>
</evidence>
<reference evidence="10" key="1">
    <citation type="journal article" date="2021" name="New Phytol.">
        <title>Evolutionary innovations through gain and loss of genes in the ectomycorrhizal Boletales.</title>
        <authorList>
            <person name="Wu G."/>
            <person name="Miyauchi S."/>
            <person name="Morin E."/>
            <person name="Kuo A."/>
            <person name="Drula E."/>
            <person name="Varga T."/>
            <person name="Kohler A."/>
            <person name="Feng B."/>
            <person name="Cao Y."/>
            <person name="Lipzen A."/>
            <person name="Daum C."/>
            <person name="Hundley H."/>
            <person name="Pangilinan J."/>
            <person name="Johnson J."/>
            <person name="Barry K."/>
            <person name="LaButti K."/>
            <person name="Ng V."/>
            <person name="Ahrendt S."/>
            <person name="Min B."/>
            <person name="Choi I.G."/>
            <person name="Park H."/>
            <person name="Plett J.M."/>
            <person name="Magnuson J."/>
            <person name="Spatafora J.W."/>
            <person name="Nagy L.G."/>
            <person name="Henrissat B."/>
            <person name="Grigoriev I.V."/>
            <person name="Yang Z.L."/>
            <person name="Xu J."/>
            <person name="Martin F.M."/>
        </authorList>
    </citation>
    <scope>NUCLEOTIDE SEQUENCE</scope>
    <source>
        <strain evidence="10">KKN 215</strain>
    </source>
</reference>
<comment type="cofactor">
    <cofactor evidence="1">
        <name>Mg(2+)</name>
        <dbReference type="ChEBI" id="CHEBI:18420"/>
    </cofactor>
</comment>
<evidence type="ECO:0000256" key="1">
    <source>
        <dbReference type="ARBA" id="ARBA00001946"/>
    </source>
</evidence>
<evidence type="ECO:0000256" key="5">
    <source>
        <dbReference type="ARBA" id="ARBA00022679"/>
    </source>
</evidence>
<dbReference type="InterPro" id="IPR030470">
    <property type="entry name" value="UbiA_prenylTrfase_CS"/>
</dbReference>
<dbReference type="OrthoDB" id="18170at2759"/>
<feature type="transmembrane region" description="Helical" evidence="9">
    <location>
        <begin position="167"/>
        <end position="185"/>
    </location>
</feature>
<comment type="subcellular location">
    <subcellularLocation>
        <location evidence="2">Membrane</location>
        <topology evidence="2">Multi-pass membrane protein</topology>
    </subcellularLocation>
</comment>
<organism evidence="10 11">
    <name type="scientific">Cristinia sonorae</name>
    <dbReference type="NCBI Taxonomy" id="1940300"/>
    <lineage>
        <taxon>Eukaryota</taxon>
        <taxon>Fungi</taxon>
        <taxon>Dikarya</taxon>
        <taxon>Basidiomycota</taxon>
        <taxon>Agaricomycotina</taxon>
        <taxon>Agaricomycetes</taxon>
        <taxon>Agaricomycetidae</taxon>
        <taxon>Agaricales</taxon>
        <taxon>Pleurotineae</taxon>
        <taxon>Stephanosporaceae</taxon>
        <taxon>Cristinia</taxon>
    </lineage>
</organism>
<evidence type="ECO:0000313" key="10">
    <source>
        <dbReference type="EMBL" id="KAH8079058.1"/>
    </source>
</evidence>
<feature type="transmembrane region" description="Helical" evidence="9">
    <location>
        <begin position="263"/>
        <end position="280"/>
    </location>
</feature>
<dbReference type="InterPro" id="IPR044878">
    <property type="entry name" value="UbiA_sf"/>
</dbReference>
<feature type="transmembrane region" description="Helical" evidence="9">
    <location>
        <begin position="89"/>
        <end position="110"/>
    </location>
</feature>
<feature type="transmembrane region" description="Helical" evidence="9">
    <location>
        <begin position="116"/>
        <end position="135"/>
    </location>
</feature>
<dbReference type="Proteomes" id="UP000813824">
    <property type="component" value="Unassembled WGS sequence"/>
</dbReference>
<evidence type="ECO:0000256" key="4">
    <source>
        <dbReference type="ARBA" id="ARBA00005985"/>
    </source>
</evidence>
<dbReference type="GO" id="GO:0005743">
    <property type="term" value="C:mitochondrial inner membrane"/>
    <property type="evidence" value="ECO:0007669"/>
    <property type="project" value="TreeGrafter"/>
</dbReference>
<dbReference type="Gene3D" id="1.10.357.140">
    <property type="entry name" value="UbiA prenyltransferase"/>
    <property type="match status" value="1"/>
</dbReference>
<proteinExistence type="inferred from homology"/>
<evidence type="ECO:0000256" key="9">
    <source>
        <dbReference type="SAM" id="Phobius"/>
    </source>
</evidence>
<name>A0A8K0XKL0_9AGAR</name>
<keyword evidence="6 9" id="KW-0812">Transmembrane</keyword>
<keyword evidence="8 9" id="KW-0472">Membrane</keyword>
<comment type="similarity">
    <text evidence="4">Belongs to the UbiA prenyltransferase family.</text>
</comment>
<dbReference type="Gene3D" id="1.20.120.1780">
    <property type="entry name" value="UbiA prenyltransferase"/>
    <property type="match status" value="1"/>
</dbReference>
<feature type="transmembrane region" description="Helical" evidence="9">
    <location>
        <begin position="237"/>
        <end position="257"/>
    </location>
</feature>